<dbReference type="InterPro" id="IPR000469">
    <property type="entry name" value="Gprotein_alpha_12/13"/>
</dbReference>
<dbReference type="eggNOG" id="KOG0085">
    <property type="taxonomic scope" value="Eukaryota"/>
</dbReference>
<dbReference type="Pfam" id="PF00503">
    <property type="entry name" value="G-alpha"/>
    <property type="match status" value="1"/>
</dbReference>
<dbReference type="GO" id="GO:0005834">
    <property type="term" value="C:heterotrimeric G-protein complex"/>
    <property type="evidence" value="ECO:0007669"/>
    <property type="project" value="TreeGrafter"/>
</dbReference>
<evidence type="ECO:0000256" key="4">
    <source>
        <dbReference type="ARBA" id="ARBA00023134"/>
    </source>
</evidence>
<accession>A0A0D2WP82</accession>
<dbReference type="AlphaFoldDB" id="A0A0D2WP82"/>
<dbReference type="GO" id="GO:0031683">
    <property type="term" value="F:G-protein beta/gamma-subunit complex binding"/>
    <property type="evidence" value="ECO:0007669"/>
    <property type="project" value="InterPro"/>
</dbReference>
<dbReference type="Gene3D" id="1.10.400.10">
    <property type="entry name" value="GI Alpha 1, domain 2-like"/>
    <property type="match status" value="1"/>
</dbReference>
<dbReference type="InterPro" id="IPR001019">
    <property type="entry name" value="Gprotein_alpha_su"/>
</dbReference>
<dbReference type="Proteomes" id="UP000008743">
    <property type="component" value="Unassembled WGS sequence"/>
</dbReference>
<dbReference type="InterPro" id="IPR011025">
    <property type="entry name" value="GproteinA_insert"/>
</dbReference>
<dbReference type="FunFam" id="1.10.400.10:FF:000002">
    <property type="entry name" value="guanine nucleotide-binding protein G(Q) subunit alpha"/>
    <property type="match status" value="1"/>
</dbReference>
<feature type="binding site" evidence="7">
    <location>
        <position position="175"/>
    </location>
    <ligand>
        <name>Mg(2+)</name>
        <dbReference type="ChEBI" id="CHEBI:18420"/>
    </ligand>
</feature>
<dbReference type="GO" id="GO:0007188">
    <property type="term" value="P:adenylate cyclase-modulating G protein-coupled receptor signaling pathway"/>
    <property type="evidence" value="ECO:0007669"/>
    <property type="project" value="TreeGrafter"/>
</dbReference>
<dbReference type="GO" id="GO:0003924">
    <property type="term" value="F:GTPase activity"/>
    <property type="evidence" value="ECO:0007669"/>
    <property type="project" value="InterPro"/>
</dbReference>
<evidence type="ECO:0000256" key="6">
    <source>
        <dbReference type="PIRSR" id="PIRSR601019-1"/>
    </source>
</evidence>
<evidence type="ECO:0000256" key="2">
    <source>
        <dbReference type="ARBA" id="ARBA00022741"/>
    </source>
</evidence>
<evidence type="ECO:0000256" key="5">
    <source>
        <dbReference type="ARBA" id="ARBA00023224"/>
    </source>
</evidence>
<feature type="binding site" evidence="6">
    <location>
        <begin position="194"/>
        <end position="198"/>
    </location>
    <ligand>
        <name>GTP</name>
        <dbReference type="ChEBI" id="CHEBI:37565"/>
    </ligand>
</feature>
<proteinExistence type="predicted"/>
<evidence type="ECO:0000313" key="8">
    <source>
        <dbReference type="EMBL" id="KJE92418.1"/>
    </source>
</evidence>
<reference evidence="9" key="1">
    <citation type="submission" date="2011-02" db="EMBL/GenBank/DDBJ databases">
        <title>The Genome Sequence of Capsaspora owczarzaki ATCC 30864.</title>
        <authorList>
            <person name="Russ C."/>
            <person name="Cuomo C."/>
            <person name="Burger G."/>
            <person name="Gray M.W."/>
            <person name="Holland P.W.H."/>
            <person name="King N."/>
            <person name="Lang F.B.F."/>
            <person name="Roger A.J."/>
            <person name="Ruiz-Trillo I."/>
            <person name="Young S.K."/>
            <person name="Zeng Q."/>
            <person name="Gargeya S."/>
            <person name="Alvarado L."/>
            <person name="Berlin A."/>
            <person name="Chapman S.B."/>
            <person name="Chen Z."/>
            <person name="Freedman E."/>
            <person name="Gellesch M."/>
            <person name="Goldberg J."/>
            <person name="Griggs A."/>
            <person name="Gujja S."/>
            <person name="Heilman E."/>
            <person name="Heiman D."/>
            <person name="Howarth C."/>
            <person name="Mehta T."/>
            <person name="Neiman D."/>
            <person name="Pearson M."/>
            <person name="Roberts A."/>
            <person name="Saif S."/>
            <person name="Shea T."/>
            <person name="Shenoy N."/>
            <person name="Sisk P."/>
            <person name="Stolte C."/>
            <person name="Sykes S."/>
            <person name="White J."/>
            <person name="Yandava C."/>
            <person name="Haas B."/>
            <person name="Nusbaum C."/>
            <person name="Birren B."/>
        </authorList>
    </citation>
    <scope>NUCLEOTIDE SEQUENCE</scope>
    <source>
        <strain evidence="9">ATCC 30864</strain>
    </source>
</reference>
<dbReference type="EMBL" id="KE346363">
    <property type="protein sequence ID" value="KJE92418.1"/>
    <property type="molecule type" value="Genomic_DNA"/>
</dbReference>
<evidence type="ECO:0000256" key="7">
    <source>
        <dbReference type="PIRSR" id="PIRSR601019-2"/>
    </source>
</evidence>
<dbReference type="InterPro" id="IPR027417">
    <property type="entry name" value="P-loop_NTPase"/>
</dbReference>
<name>A0A0D2WP82_CAPO3</name>
<dbReference type="GO" id="GO:0007266">
    <property type="term" value="P:Rho protein signal transduction"/>
    <property type="evidence" value="ECO:0007669"/>
    <property type="project" value="InterPro"/>
</dbReference>
<dbReference type="CDD" id="cd00066">
    <property type="entry name" value="G-alpha"/>
    <property type="match status" value="1"/>
</dbReference>
<dbReference type="FunCoup" id="A0A0D2WP82">
    <property type="interactions" value="112"/>
</dbReference>
<keyword evidence="5" id="KW-0807">Transducer</keyword>
<organism evidence="8 9">
    <name type="scientific">Capsaspora owczarzaki (strain ATCC 30864)</name>
    <dbReference type="NCBI Taxonomy" id="595528"/>
    <lineage>
        <taxon>Eukaryota</taxon>
        <taxon>Filasterea</taxon>
        <taxon>Capsaspora</taxon>
    </lineage>
</organism>
<protein>
    <submittedName>
        <fullName evidence="8">GTP-binding protein alpha subunit</fullName>
    </submittedName>
</protein>
<dbReference type="Gene3D" id="3.40.50.300">
    <property type="entry name" value="P-loop containing nucleotide triphosphate hydrolases"/>
    <property type="match status" value="1"/>
</dbReference>
<dbReference type="InParanoid" id="A0A0D2WP82"/>
<feature type="binding site" evidence="6">
    <location>
        <begin position="263"/>
        <end position="266"/>
    </location>
    <ligand>
        <name>GTP</name>
        <dbReference type="ChEBI" id="CHEBI:37565"/>
    </ligand>
</feature>
<dbReference type="GO" id="GO:0005737">
    <property type="term" value="C:cytoplasm"/>
    <property type="evidence" value="ECO:0007669"/>
    <property type="project" value="TreeGrafter"/>
</dbReference>
<keyword evidence="2 6" id="KW-0547">Nucleotide-binding</keyword>
<evidence type="ECO:0000256" key="1">
    <source>
        <dbReference type="ARBA" id="ARBA00022723"/>
    </source>
</evidence>
<gene>
    <name evidence="8" type="ORF">CAOG_003395</name>
</gene>
<keyword evidence="3 7" id="KW-0460">Magnesium</keyword>
<feature type="binding site" evidence="6">
    <location>
        <begin position="169"/>
        <end position="175"/>
    </location>
    <ligand>
        <name>GTP</name>
        <dbReference type="ChEBI" id="CHEBI:37565"/>
    </ligand>
</feature>
<feature type="binding site" evidence="6">
    <location>
        <begin position="144"/>
        <end position="145"/>
    </location>
    <ligand>
        <name>GTP</name>
        <dbReference type="ChEBI" id="CHEBI:37565"/>
    </ligand>
</feature>
<dbReference type="SMART" id="SM00275">
    <property type="entry name" value="G_alpha"/>
    <property type="match status" value="1"/>
</dbReference>
<dbReference type="PhylomeDB" id="A0A0D2WP82"/>
<dbReference type="PANTHER" id="PTHR10218:SF360">
    <property type="entry name" value="GUANINE NUCLEOTIDE-BINDING PROTEIN SUBUNIT ALPHA HOMOLOG"/>
    <property type="match status" value="1"/>
</dbReference>
<keyword evidence="9" id="KW-1185">Reference proteome</keyword>
<sequence>MSAEEREAQQQDADIAKQLRTERELVKREIKLLLLGAGESGKSTFVKQMRIIHGEGFNAKDCLEYKHLVFQNILRSTQALVGAMVDLRIAFENEDLKDSAKRIALLDAAQYKSFREDAAFLKAFWADIGVQRCFRRSREFQLTDSTKYYFDSIDRIAEADYVPTIQDVLRVRVPTSGIVENQFEISKSIFRIIDVGGQRSERRKWIHCFENVASIIFLVSLSEYDQQLFEEETQNRLKESLRLFDNIVNYRWFSKTSIILFLNKTDIFDEKIRYSNLRDYFPEYDGADQDGNHAREFILTKFADLNRMDGKALYPHFTCATDTENIRFVFMSVKDTILQQNLKDYGLM</sequence>
<evidence type="ECO:0000256" key="3">
    <source>
        <dbReference type="ARBA" id="ARBA00022842"/>
    </source>
</evidence>
<dbReference type="PRINTS" id="PR00318">
    <property type="entry name" value="GPROTEINA"/>
</dbReference>
<keyword evidence="1 7" id="KW-0479">Metal-binding</keyword>
<evidence type="ECO:0000313" key="9">
    <source>
        <dbReference type="Proteomes" id="UP000008743"/>
    </source>
</evidence>
<dbReference type="GO" id="GO:0001664">
    <property type="term" value="F:G protein-coupled receptor binding"/>
    <property type="evidence" value="ECO:0007669"/>
    <property type="project" value="InterPro"/>
</dbReference>
<dbReference type="FunFam" id="3.40.50.300:FF:000692">
    <property type="entry name" value="Guanine nucleotide-binding protein subunit alpha"/>
    <property type="match status" value="2"/>
</dbReference>
<dbReference type="GO" id="GO:0046872">
    <property type="term" value="F:metal ion binding"/>
    <property type="evidence" value="ECO:0007669"/>
    <property type="project" value="UniProtKB-KW"/>
</dbReference>
<dbReference type="PANTHER" id="PTHR10218">
    <property type="entry name" value="GTP-BINDING PROTEIN ALPHA SUBUNIT"/>
    <property type="match status" value="1"/>
</dbReference>
<feature type="binding site" evidence="6">
    <location>
        <begin position="39"/>
        <end position="44"/>
    </location>
    <ligand>
        <name>GTP</name>
        <dbReference type="ChEBI" id="CHEBI:37565"/>
    </ligand>
</feature>
<dbReference type="SUPFAM" id="SSF47895">
    <property type="entry name" value="Transducin (alpha subunit), insertion domain"/>
    <property type="match status" value="1"/>
</dbReference>
<dbReference type="STRING" id="595528.A0A0D2WP82"/>
<dbReference type="GO" id="GO:0005525">
    <property type="term" value="F:GTP binding"/>
    <property type="evidence" value="ECO:0007669"/>
    <property type="project" value="UniProtKB-KW"/>
</dbReference>
<feature type="binding site" evidence="6">
    <location>
        <position position="320"/>
    </location>
    <ligand>
        <name>GTP</name>
        <dbReference type="ChEBI" id="CHEBI:37565"/>
    </ligand>
</feature>
<dbReference type="OrthoDB" id="5817230at2759"/>
<dbReference type="PRINTS" id="PR00440">
    <property type="entry name" value="GPROTEINA12"/>
</dbReference>
<dbReference type="SUPFAM" id="SSF52540">
    <property type="entry name" value="P-loop containing nucleoside triphosphate hydrolases"/>
    <property type="match status" value="1"/>
</dbReference>
<keyword evidence="4 6" id="KW-0342">GTP-binding</keyword>
<dbReference type="PROSITE" id="PS51882">
    <property type="entry name" value="G_ALPHA"/>
    <property type="match status" value="1"/>
</dbReference>
<feature type="binding site" evidence="7">
    <location>
        <position position="43"/>
    </location>
    <ligand>
        <name>Mg(2+)</name>
        <dbReference type="ChEBI" id="CHEBI:18420"/>
    </ligand>
</feature>